<comment type="caution">
    <text evidence="6">The sequence shown here is derived from an EMBL/GenBank/DDBJ whole genome shotgun (WGS) entry which is preliminary data.</text>
</comment>
<dbReference type="EMBL" id="JAUSQX010000001">
    <property type="protein sequence ID" value="MDP9805652.1"/>
    <property type="molecule type" value="Genomic_DNA"/>
</dbReference>
<keyword evidence="4 6" id="KW-0067">ATP-binding</keyword>
<keyword evidence="3" id="KW-0547">Nucleotide-binding</keyword>
<protein>
    <submittedName>
        <fullName evidence="6">Peptide/nickel transport system ATP-binding protein</fullName>
    </submittedName>
</protein>
<dbReference type="PROSITE" id="PS50893">
    <property type="entry name" value="ABC_TRANSPORTER_2"/>
    <property type="match status" value="2"/>
</dbReference>
<dbReference type="InterPro" id="IPR003593">
    <property type="entry name" value="AAA+_ATPase"/>
</dbReference>
<evidence type="ECO:0000259" key="5">
    <source>
        <dbReference type="PROSITE" id="PS50893"/>
    </source>
</evidence>
<dbReference type="PROSITE" id="PS00211">
    <property type="entry name" value="ABC_TRANSPORTER_1"/>
    <property type="match status" value="2"/>
</dbReference>
<evidence type="ECO:0000313" key="7">
    <source>
        <dbReference type="Proteomes" id="UP001243212"/>
    </source>
</evidence>
<reference evidence="6 7" key="1">
    <citation type="submission" date="2023-07" db="EMBL/GenBank/DDBJ databases">
        <title>Sequencing the genomes of 1000 actinobacteria strains.</title>
        <authorList>
            <person name="Klenk H.-P."/>
        </authorList>
    </citation>
    <scope>NUCLEOTIDE SEQUENCE [LARGE SCALE GENOMIC DNA]</scope>
    <source>
        <strain evidence="6 7">DSM 17163</strain>
    </source>
</reference>
<evidence type="ECO:0000256" key="4">
    <source>
        <dbReference type="ARBA" id="ARBA00022840"/>
    </source>
</evidence>
<dbReference type="InterPro" id="IPR027417">
    <property type="entry name" value="P-loop_NTPase"/>
</dbReference>
<dbReference type="RefSeq" id="WP_307681920.1">
    <property type="nucleotide sequence ID" value="NZ_JAUSQX010000001.1"/>
</dbReference>
<accession>A0ABT9NE38</accession>
<dbReference type="PANTHER" id="PTHR43776">
    <property type="entry name" value="TRANSPORT ATP-BINDING PROTEIN"/>
    <property type="match status" value="1"/>
</dbReference>
<evidence type="ECO:0000256" key="2">
    <source>
        <dbReference type="ARBA" id="ARBA00022448"/>
    </source>
</evidence>
<dbReference type="Pfam" id="PF00005">
    <property type="entry name" value="ABC_tran"/>
    <property type="match status" value="2"/>
</dbReference>
<organism evidence="6 7">
    <name type="scientific">Trueperella bonasi</name>
    <dbReference type="NCBI Taxonomy" id="312286"/>
    <lineage>
        <taxon>Bacteria</taxon>
        <taxon>Bacillati</taxon>
        <taxon>Actinomycetota</taxon>
        <taxon>Actinomycetes</taxon>
        <taxon>Actinomycetales</taxon>
        <taxon>Actinomycetaceae</taxon>
        <taxon>Trueperella</taxon>
    </lineage>
</organism>
<dbReference type="Gene3D" id="3.40.50.300">
    <property type="entry name" value="P-loop containing nucleotide triphosphate hydrolases"/>
    <property type="match status" value="2"/>
</dbReference>
<gene>
    <name evidence="6" type="ORF">J2S70_000234</name>
</gene>
<dbReference type="CDD" id="cd03257">
    <property type="entry name" value="ABC_NikE_OppD_transporters"/>
    <property type="match status" value="2"/>
</dbReference>
<comment type="similarity">
    <text evidence="1">Belongs to the ABC transporter superfamily.</text>
</comment>
<proteinExistence type="inferred from homology"/>
<feature type="domain" description="ABC transporter" evidence="5">
    <location>
        <begin position="12"/>
        <end position="259"/>
    </location>
</feature>
<dbReference type="InterPro" id="IPR017871">
    <property type="entry name" value="ABC_transporter-like_CS"/>
</dbReference>
<sequence>MTLKDRLPKPALAVRELDVSFGTHHVLRKVSFSAFAGEVLAIIGPSGSGKSVLSRSLLGLAGRGSRVRCERLEYRGADRFVDLCGKGEREWRKVRGDVAGLVLQDALVGLDPLRTIGKELDEAIGPLQSRSRRYERACELLERAGLAEPDKFLGRRAGELSGGQRQRALIATAIAREPHVIIADEPTASLDPNTRDQILDLLRDQARAGAAVIFISHDMEAVGQIADRVQELRAGELGPPLAVEQWRHEHSHGELTERSARSTPLPLRRERLLEARDLMKVFSVADGEHIHAVNKVSFELRAGECLGIVGTSGSGKTTLGRLVLGVLEPDEGTIRLAGQEWAPLQERHRRHLRGKIVAVPQDALSSFDPRRTVGEILADALSQGRTYRPAPYREEIGWALAEVGLETVVAGRRPIFLSGGQRQRVAIARALAAKPQVLVADEAVSALDPATRSQVLDVLAEIQHHRELGMLFISHNTDDTARLAHRVLRLEDGRVV</sequence>
<evidence type="ECO:0000256" key="1">
    <source>
        <dbReference type="ARBA" id="ARBA00005417"/>
    </source>
</evidence>
<dbReference type="InterPro" id="IPR003439">
    <property type="entry name" value="ABC_transporter-like_ATP-bd"/>
</dbReference>
<name>A0ABT9NE38_9ACTO</name>
<evidence type="ECO:0000256" key="3">
    <source>
        <dbReference type="ARBA" id="ARBA00022741"/>
    </source>
</evidence>
<feature type="domain" description="ABC transporter" evidence="5">
    <location>
        <begin position="273"/>
        <end position="496"/>
    </location>
</feature>
<dbReference type="PANTHER" id="PTHR43776:SF7">
    <property type="entry name" value="D,D-DIPEPTIDE TRANSPORT ATP-BINDING PROTEIN DDPF-RELATED"/>
    <property type="match status" value="1"/>
</dbReference>
<dbReference type="SMART" id="SM00382">
    <property type="entry name" value="AAA"/>
    <property type="match status" value="2"/>
</dbReference>
<dbReference type="GO" id="GO:0005524">
    <property type="term" value="F:ATP binding"/>
    <property type="evidence" value="ECO:0007669"/>
    <property type="project" value="UniProtKB-KW"/>
</dbReference>
<dbReference type="SUPFAM" id="SSF52540">
    <property type="entry name" value="P-loop containing nucleoside triphosphate hydrolases"/>
    <property type="match status" value="2"/>
</dbReference>
<dbReference type="Proteomes" id="UP001243212">
    <property type="component" value="Unassembled WGS sequence"/>
</dbReference>
<dbReference type="InterPro" id="IPR050319">
    <property type="entry name" value="ABC_transp_ATP-bind"/>
</dbReference>
<keyword evidence="2" id="KW-0813">Transport</keyword>
<keyword evidence="7" id="KW-1185">Reference proteome</keyword>
<evidence type="ECO:0000313" key="6">
    <source>
        <dbReference type="EMBL" id="MDP9805652.1"/>
    </source>
</evidence>